<organism evidence="1 2">
    <name type="scientific">Dreissena polymorpha</name>
    <name type="common">Zebra mussel</name>
    <name type="synonym">Mytilus polymorpha</name>
    <dbReference type="NCBI Taxonomy" id="45954"/>
    <lineage>
        <taxon>Eukaryota</taxon>
        <taxon>Metazoa</taxon>
        <taxon>Spiralia</taxon>
        <taxon>Lophotrochozoa</taxon>
        <taxon>Mollusca</taxon>
        <taxon>Bivalvia</taxon>
        <taxon>Autobranchia</taxon>
        <taxon>Heteroconchia</taxon>
        <taxon>Euheterodonta</taxon>
        <taxon>Imparidentia</taxon>
        <taxon>Neoheterodontei</taxon>
        <taxon>Myida</taxon>
        <taxon>Dreissenoidea</taxon>
        <taxon>Dreissenidae</taxon>
        <taxon>Dreissena</taxon>
    </lineage>
</organism>
<dbReference type="Proteomes" id="UP000828390">
    <property type="component" value="Unassembled WGS sequence"/>
</dbReference>
<accession>A0A9D4LXW3</accession>
<dbReference type="AlphaFoldDB" id="A0A9D4LXW3"/>
<dbReference type="EMBL" id="JAIWYP010000002">
    <property type="protein sequence ID" value="KAH3864836.1"/>
    <property type="molecule type" value="Genomic_DNA"/>
</dbReference>
<sequence>MSMSKIARHLSKLDIRDLFRLSISVLTRPSPQLDIRDFCRMSISELPRHSPQRDIRNFSECRCKSWLDIRPSSIFGTFSNVDVRTGSTFTPA</sequence>
<evidence type="ECO:0000313" key="2">
    <source>
        <dbReference type="Proteomes" id="UP000828390"/>
    </source>
</evidence>
<keyword evidence="2" id="KW-1185">Reference proteome</keyword>
<protein>
    <submittedName>
        <fullName evidence="1">Uncharacterized protein</fullName>
    </submittedName>
</protein>
<comment type="caution">
    <text evidence="1">The sequence shown here is derived from an EMBL/GenBank/DDBJ whole genome shotgun (WGS) entry which is preliminary data.</text>
</comment>
<evidence type="ECO:0000313" key="1">
    <source>
        <dbReference type="EMBL" id="KAH3864836.1"/>
    </source>
</evidence>
<reference evidence="1" key="1">
    <citation type="journal article" date="2019" name="bioRxiv">
        <title>The Genome of the Zebra Mussel, Dreissena polymorpha: A Resource for Invasive Species Research.</title>
        <authorList>
            <person name="McCartney M.A."/>
            <person name="Auch B."/>
            <person name="Kono T."/>
            <person name="Mallez S."/>
            <person name="Zhang Y."/>
            <person name="Obille A."/>
            <person name="Becker A."/>
            <person name="Abrahante J.E."/>
            <person name="Garbe J."/>
            <person name="Badalamenti J.P."/>
            <person name="Herman A."/>
            <person name="Mangelson H."/>
            <person name="Liachko I."/>
            <person name="Sullivan S."/>
            <person name="Sone E.D."/>
            <person name="Koren S."/>
            <person name="Silverstein K.A.T."/>
            <person name="Beckman K.B."/>
            <person name="Gohl D.M."/>
        </authorList>
    </citation>
    <scope>NUCLEOTIDE SEQUENCE</scope>
    <source>
        <strain evidence="1">Duluth1</strain>
        <tissue evidence="1">Whole animal</tissue>
    </source>
</reference>
<proteinExistence type="predicted"/>
<name>A0A9D4LXW3_DREPO</name>
<gene>
    <name evidence="1" type="ORF">DPMN_027865</name>
</gene>
<reference evidence="1" key="2">
    <citation type="submission" date="2020-11" db="EMBL/GenBank/DDBJ databases">
        <authorList>
            <person name="McCartney M.A."/>
            <person name="Auch B."/>
            <person name="Kono T."/>
            <person name="Mallez S."/>
            <person name="Becker A."/>
            <person name="Gohl D.M."/>
            <person name="Silverstein K.A.T."/>
            <person name="Koren S."/>
            <person name="Bechman K.B."/>
            <person name="Herman A."/>
            <person name="Abrahante J.E."/>
            <person name="Garbe J."/>
        </authorList>
    </citation>
    <scope>NUCLEOTIDE SEQUENCE</scope>
    <source>
        <strain evidence="1">Duluth1</strain>
        <tissue evidence="1">Whole animal</tissue>
    </source>
</reference>